<organism evidence="1 2">
    <name type="scientific">Arabis alpina</name>
    <name type="common">Alpine rock-cress</name>
    <dbReference type="NCBI Taxonomy" id="50452"/>
    <lineage>
        <taxon>Eukaryota</taxon>
        <taxon>Viridiplantae</taxon>
        <taxon>Streptophyta</taxon>
        <taxon>Embryophyta</taxon>
        <taxon>Tracheophyta</taxon>
        <taxon>Spermatophyta</taxon>
        <taxon>Magnoliopsida</taxon>
        <taxon>eudicotyledons</taxon>
        <taxon>Gunneridae</taxon>
        <taxon>Pentapetalae</taxon>
        <taxon>rosids</taxon>
        <taxon>malvids</taxon>
        <taxon>Brassicales</taxon>
        <taxon>Brassicaceae</taxon>
        <taxon>Arabideae</taxon>
        <taxon>Arabis</taxon>
    </lineage>
</organism>
<dbReference type="Proteomes" id="UP000029120">
    <property type="component" value="Chromosome 1"/>
</dbReference>
<evidence type="ECO:0000313" key="2">
    <source>
        <dbReference type="Proteomes" id="UP000029120"/>
    </source>
</evidence>
<sequence>MKIYSHSLHQALSLADCNHHSTSPCCNRCHPPPPNHTGKMEKANVKLCSAVSFLFTTTAHIKVRQNR</sequence>
<evidence type="ECO:0000313" key="1">
    <source>
        <dbReference type="EMBL" id="KFK43600.1"/>
    </source>
</evidence>
<name>A0A087HN98_ARAAL</name>
<dbReference type="AlphaFoldDB" id="A0A087HN98"/>
<gene>
    <name evidence="1" type="ordered locus">AALP_Aa1g147300</name>
</gene>
<accession>A0A087HN98</accession>
<reference evidence="2" key="1">
    <citation type="journal article" date="2015" name="Nat. Plants">
        <title>Genome expansion of Arabis alpina linked with retrotransposition and reduced symmetric DNA methylation.</title>
        <authorList>
            <person name="Willing E.M."/>
            <person name="Rawat V."/>
            <person name="Mandakova T."/>
            <person name="Maumus F."/>
            <person name="James G.V."/>
            <person name="Nordstroem K.J."/>
            <person name="Becker C."/>
            <person name="Warthmann N."/>
            <person name="Chica C."/>
            <person name="Szarzynska B."/>
            <person name="Zytnicki M."/>
            <person name="Albani M.C."/>
            <person name="Kiefer C."/>
            <person name="Bergonzi S."/>
            <person name="Castaings L."/>
            <person name="Mateos J.L."/>
            <person name="Berns M.C."/>
            <person name="Bujdoso N."/>
            <person name="Piofczyk T."/>
            <person name="de Lorenzo L."/>
            <person name="Barrero-Sicilia C."/>
            <person name="Mateos I."/>
            <person name="Piednoel M."/>
            <person name="Hagmann J."/>
            <person name="Chen-Min-Tao R."/>
            <person name="Iglesias-Fernandez R."/>
            <person name="Schuster S.C."/>
            <person name="Alonso-Blanco C."/>
            <person name="Roudier F."/>
            <person name="Carbonero P."/>
            <person name="Paz-Ares J."/>
            <person name="Davis S.J."/>
            <person name="Pecinka A."/>
            <person name="Quesneville H."/>
            <person name="Colot V."/>
            <person name="Lysak M.A."/>
            <person name="Weigel D."/>
            <person name="Coupland G."/>
            <person name="Schneeberger K."/>
        </authorList>
    </citation>
    <scope>NUCLEOTIDE SEQUENCE [LARGE SCALE GENOMIC DNA]</scope>
    <source>
        <strain evidence="2">cv. Pajares</strain>
    </source>
</reference>
<keyword evidence="2" id="KW-1185">Reference proteome</keyword>
<dbReference type="EMBL" id="CM002869">
    <property type="protein sequence ID" value="KFK43600.1"/>
    <property type="molecule type" value="Genomic_DNA"/>
</dbReference>
<protein>
    <submittedName>
        <fullName evidence="1">Uncharacterized protein</fullName>
    </submittedName>
</protein>
<proteinExistence type="predicted"/>
<dbReference type="Gramene" id="KFK43600">
    <property type="protein sequence ID" value="KFK43600"/>
    <property type="gene ID" value="AALP_AA1G147300"/>
</dbReference>